<proteinExistence type="predicted"/>
<dbReference type="Gene3D" id="3.40.50.720">
    <property type="entry name" value="NAD(P)-binding Rossmann-like Domain"/>
    <property type="match status" value="1"/>
</dbReference>
<dbReference type="Proteomes" id="UP000037395">
    <property type="component" value="Unassembled WGS sequence"/>
</dbReference>
<dbReference type="GeneID" id="97490107"/>
<feature type="domain" description="Saccharopine dehydrogenase NADP binding" evidence="1">
    <location>
        <begin position="8"/>
        <end position="122"/>
    </location>
</feature>
<evidence type="ECO:0000259" key="1">
    <source>
        <dbReference type="Pfam" id="PF03435"/>
    </source>
</evidence>
<dbReference type="InterPro" id="IPR005097">
    <property type="entry name" value="Sacchrp_dh_NADP-bd"/>
</dbReference>
<evidence type="ECO:0000313" key="3">
    <source>
        <dbReference type="Proteomes" id="UP000037395"/>
    </source>
</evidence>
<name>A0A1E7N2A9_KITAU</name>
<dbReference type="PANTHER" id="PTHR43781">
    <property type="entry name" value="SACCHAROPINE DEHYDROGENASE"/>
    <property type="match status" value="1"/>
</dbReference>
<dbReference type="EMBL" id="JPRF03000043">
    <property type="protein sequence ID" value="OEV34583.1"/>
    <property type="molecule type" value="Genomic_DNA"/>
</dbReference>
<dbReference type="RefSeq" id="WP_030558227.1">
    <property type="nucleotide sequence ID" value="NZ_BMUB01000042.1"/>
</dbReference>
<accession>A0A1E7N2A9</accession>
<comment type="caution">
    <text evidence="2">The sequence shown here is derived from an EMBL/GenBank/DDBJ whole genome shotgun (WGS) entry which is preliminary data.</text>
</comment>
<dbReference type="PANTHER" id="PTHR43781:SF1">
    <property type="entry name" value="SACCHAROPINE DEHYDROGENASE"/>
    <property type="match status" value="1"/>
</dbReference>
<protein>
    <recommendedName>
        <fullName evidence="1">Saccharopine dehydrogenase NADP binding domain-containing protein</fullName>
    </recommendedName>
</protein>
<evidence type="ECO:0000313" key="2">
    <source>
        <dbReference type="EMBL" id="OEV34583.1"/>
    </source>
</evidence>
<reference evidence="2" key="1">
    <citation type="submission" date="2016-08" db="EMBL/GenBank/DDBJ databases">
        <title>Sequencing, Assembly and Comparative Genomics of S. aureofaciens ATCC 10762.</title>
        <authorList>
            <person name="Gradnigo J.S."/>
            <person name="Johnson N."/>
            <person name="Somerville G.A."/>
        </authorList>
    </citation>
    <scope>NUCLEOTIDE SEQUENCE [LARGE SCALE GENOMIC DNA]</scope>
    <source>
        <strain evidence="2">ATCC 10762</strain>
    </source>
</reference>
<dbReference type="AlphaFoldDB" id="A0A1E7N2A9"/>
<dbReference type="SUPFAM" id="SSF51735">
    <property type="entry name" value="NAD(P)-binding Rossmann-fold domains"/>
    <property type="match status" value="1"/>
</dbReference>
<organism evidence="2 3">
    <name type="scientific">Kitasatospora aureofaciens</name>
    <name type="common">Streptomyces aureofaciens</name>
    <dbReference type="NCBI Taxonomy" id="1894"/>
    <lineage>
        <taxon>Bacteria</taxon>
        <taxon>Bacillati</taxon>
        <taxon>Actinomycetota</taxon>
        <taxon>Actinomycetes</taxon>
        <taxon>Kitasatosporales</taxon>
        <taxon>Streptomycetaceae</taxon>
        <taxon>Kitasatospora</taxon>
    </lineage>
</organism>
<gene>
    <name evidence="2" type="ORF">HS99_0008760</name>
</gene>
<dbReference type="InterPro" id="IPR036291">
    <property type="entry name" value="NAD(P)-bd_dom_sf"/>
</dbReference>
<keyword evidence="3" id="KW-1185">Reference proteome</keyword>
<dbReference type="Pfam" id="PF03435">
    <property type="entry name" value="Sacchrp_dh_NADP"/>
    <property type="match status" value="1"/>
</dbReference>
<sequence>MVMRSDFVVLGASGTTGGLITEELVRRGRRVVLAGRNAARLARTAARFEAGAVSVLAVDLADPASLIAAAGAGRVLVNTVGPFARLAPPVVAACLDTGTAYLDLANERAAVRALLDRDAEARERDATLVTGAGFGPAATEALVLALLGTGVDATAVKVATAPHSAHDTDGVRGTVAEAMAEGATRYRAGELVRAPLGEGATTLTFGGAARTVIPVPVGDLEATREASGAPEVTAYAVPRGAGTDDGRSHAYAELTDADGRVHTAQLSTGEGFAFTTAVAVATATRLLDGPPPGAWTAARLLGAEPIASLPGTTIQLGR</sequence>